<reference evidence="1 2" key="1">
    <citation type="journal article" date="2015" name="PLoS ONE">
        <title>Investigation of a Large Collection of Pseudomonas aeruginosa Bacteriophages Collected from a Single Environmental Source in Abidjan, Cote d'Ivoire.</title>
        <authorList>
            <person name="Essoh C."/>
            <person name="Latino L."/>
            <person name="Midoux C."/>
            <person name="Blouin Y."/>
            <person name="Loukou G."/>
            <person name="Nguetta S.P."/>
            <person name="Lathro S."/>
            <person name="Cablanmian A."/>
            <person name="Kouassi A.K."/>
            <person name="Vergnaud G."/>
            <person name="Pourcel C."/>
        </authorList>
    </citation>
    <scope>NUCLEOTIDE SEQUENCE [LARGE SCALE GENOMIC DNA]</scope>
    <source>
        <strain evidence="1">Ab02</strain>
    </source>
</reference>
<protein>
    <submittedName>
        <fullName evidence="1">Uncharacterized protein</fullName>
    </submittedName>
</protein>
<dbReference type="KEGG" id="vg:40100313"/>
<evidence type="ECO:0000313" key="1">
    <source>
        <dbReference type="EMBL" id="CEF88968.1"/>
    </source>
</evidence>
<dbReference type="Pfam" id="PF23835">
    <property type="entry name" value="DUF7205"/>
    <property type="match status" value="1"/>
</dbReference>
<sequence length="70" mass="7451">MKDVAGRDIEIGDAVAFCLGGTGMVMLVGEVVAINPKTVSVKAEAWDKWSGKPSVQVFLRRGDAVCKVEN</sequence>
<name>A0A0A1IU29_9CAUD</name>
<dbReference type="RefSeq" id="YP_009623445.1">
    <property type="nucleotide sequence ID" value="NC_042113.1"/>
</dbReference>
<dbReference type="Proteomes" id="UP000030231">
    <property type="component" value="Genome"/>
</dbReference>
<keyword evidence="2" id="KW-1185">Reference proteome</keyword>
<proteinExistence type="predicted"/>
<dbReference type="InterPro" id="IPR055629">
    <property type="entry name" value="DUF7205"/>
</dbReference>
<evidence type="ECO:0000313" key="2">
    <source>
        <dbReference type="Proteomes" id="UP000030231"/>
    </source>
</evidence>
<dbReference type="EMBL" id="LN610572">
    <property type="protein sequence ID" value="CEF88968.1"/>
    <property type="molecule type" value="Genomic_DNA"/>
</dbReference>
<dbReference type="GeneID" id="40100313"/>
<accession>A0A0A1IU29</accession>
<gene>
    <name evidence="1" type="primary">ORF38</name>
</gene>
<organism evidence="1 2">
    <name type="scientific">Pseudomonas phage vB_PaeM_C2-10_Ab02</name>
    <dbReference type="NCBI Taxonomy" id="1548900"/>
    <lineage>
        <taxon>Viruses</taxon>
        <taxon>Duplodnaviria</taxon>
        <taxon>Heunggongvirae</taxon>
        <taxon>Uroviricota</taxon>
        <taxon>Caudoviricetes</taxon>
        <taxon>Vandenendeviridae</taxon>
        <taxon>Skurskavirinae</taxon>
        <taxon>Pakpunavirus</taxon>
        <taxon>Pakpunavirus CAb02</taxon>
    </lineage>
</organism>